<dbReference type="PROSITE" id="PS52006">
    <property type="entry name" value="GH64"/>
    <property type="match status" value="1"/>
</dbReference>
<dbReference type="OrthoDB" id="5290283at2759"/>
<dbReference type="EMBL" id="CVMT01000111">
    <property type="protein sequence ID" value="CRG92952.1"/>
    <property type="molecule type" value="Genomic_DNA"/>
</dbReference>
<name>A0A0U1MC90_TALIS</name>
<dbReference type="STRING" id="28573.A0A0U1MC90"/>
<reference evidence="2 3" key="1">
    <citation type="submission" date="2015-04" db="EMBL/GenBank/DDBJ databases">
        <authorList>
            <person name="Syromyatnikov M.Y."/>
            <person name="Popov V.N."/>
        </authorList>
    </citation>
    <scope>NUCLEOTIDE SEQUENCE [LARGE SCALE GENOMIC DNA]</scope>
    <source>
        <strain evidence="2">WF-38-12</strain>
    </source>
</reference>
<dbReference type="Proteomes" id="UP000054383">
    <property type="component" value="Unassembled WGS sequence"/>
</dbReference>
<keyword evidence="3" id="KW-1185">Reference proteome</keyword>
<sequence>MDPLDPNAKIQWAFIELTYLATDDVFANLSYVDFVSLALGISLESANGTQTALGIRADGVTNICNDLRHQATLTGQPWDQLCVTDSANHVLRVLSPTSYLSRQPTAFQDYYRDYVDRVWEEYSHRALLLKTQSSAGDVECIVSGSLLRCDGDNRPYERPTAADIFGCNSGPFALAEDDNEVHRAVVPILCAAFTRSTLSGSNTQPSSDPTTYYNTSPTNFYSKLVHDYELDGRGYAFAYDDVNPTGENQAGLLLCSHPRSLTITVGGP</sequence>
<dbReference type="OMA" id="NIDIRWG"/>
<gene>
    <name evidence="2" type="ORF">PISL3812_10050</name>
</gene>
<dbReference type="Gene3D" id="2.60.110.10">
    <property type="entry name" value="Thaumatin"/>
    <property type="match status" value="2"/>
</dbReference>
<dbReference type="AlphaFoldDB" id="A0A0U1MC90"/>
<evidence type="ECO:0000313" key="2">
    <source>
        <dbReference type="EMBL" id="CRG92952.1"/>
    </source>
</evidence>
<dbReference type="PANTHER" id="PTHR38165">
    <property type="match status" value="1"/>
</dbReference>
<evidence type="ECO:0000259" key="1">
    <source>
        <dbReference type="PROSITE" id="PS52006"/>
    </source>
</evidence>
<feature type="domain" description="GH64" evidence="1">
    <location>
        <begin position="1"/>
        <end position="267"/>
    </location>
</feature>
<dbReference type="PANTHER" id="PTHR38165:SF1">
    <property type="entry name" value="GLUCANASE B"/>
    <property type="match status" value="1"/>
</dbReference>
<evidence type="ECO:0000313" key="3">
    <source>
        <dbReference type="Proteomes" id="UP000054383"/>
    </source>
</evidence>
<accession>A0A0U1MC90</accession>
<dbReference type="InterPro" id="IPR032477">
    <property type="entry name" value="Glyco_hydro_64"/>
</dbReference>
<dbReference type="Pfam" id="PF16483">
    <property type="entry name" value="Glyco_hydro_64"/>
    <property type="match status" value="1"/>
</dbReference>
<protein>
    <recommendedName>
        <fullName evidence="1">GH64 domain-containing protein</fullName>
    </recommendedName>
</protein>
<organism evidence="2 3">
    <name type="scientific">Talaromyces islandicus</name>
    <name type="common">Penicillium islandicum</name>
    <dbReference type="NCBI Taxonomy" id="28573"/>
    <lineage>
        <taxon>Eukaryota</taxon>
        <taxon>Fungi</taxon>
        <taxon>Dikarya</taxon>
        <taxon>Ascomycota</taxon>
        <taxon>Pezizomycotina</taxon>
        <taxon>Eurotiomycetes</taxon>
        <taxon>Eurotiomycetidae</taxon>
        <taxon>Eurotiales</taxon>
        <taxon>Trichocomaceae</taxon>
        <taxon>Talaromyces</taxon>
        <taxon>Talaromyces sect. Islandici</taxon>
    </lineage>
</organism>
<dbReference type="InterPro" id="IPR037176">
    <property type="entry name" value="Osmotin/thaumatin-like_sf"/>
</dbReference>
<dbReference type="InterPro" id="IPR037398">
    <property type="entry name" value="Glyco_hydro_64_fam"/>
</dbReference>
<proteinExistence type="predicted"/>